<dbReference type="Pfam" id="PF02984">
    <property type="entry name" value="Cyclin_C"/>
    <property type="match status" value="1"/>
</dbReference>
<comment type="caution">
    <text evidence="7">The sequence shown here is derived from an EMBL/GenBank/DDBJ whole genome shotgun (WGS) entry which is preliminary data.</text>
</comment>
<sequence>MSACSISRDLGDSLLCCESGVFEQEPICKAIRDPALINDRRVLTNLLDAESRYMASCSYFKCVQNEIKLPMRRILAYWMVEVCEEQRCQDDVFPLAMNLLDRFLSVTNVKKDHLQLLGAVCLFVASKLRETRPLTAEILVQCADNSISVPDIIDWELLVLHRLRWEINAVTSHDFLDPLLHRLSLERYLSSSRVPDVRRQAQTFIVMCSTEFKFSIHTPSMVAAASLAAAVQGLLPASREGAMNGIFSQLHRITAVETDLLRGCLDQIEEMIREFTAEQNSPRCGRTRLRPGRRSVGGIPDRRDAHRCARGALLGRLIGRLLQP</sequence>
<proteinExistence type="inferred from homology"/>
<dbReference type="OrthoDB" id="306099at2759"/>
<keyword evidence="3" id="KW-0131">Cell cycle</keyword>
<dbReference type="InterPro" id="IPR006671">
    <property type="entry name" value="Cyclin_N"/>
</dbReference>
<dbReference type="InterPro" id="IPR039361">
    <property type="entry name" value="Cyclin"/>
</dbReference>
<dbReference type="SUPFAM" id="SSF47954">
    <property type="entry name" value="Cyclin-like"/>
    <property type="match status" value="2"/>
</dbReference>
<gene>
    <name evidence="7" type="primary">CCND3_1</name>
    <name evidence="7" type="ORF">FJT64_018944</name>
</gene>
<dbReference type="SMART" id="SM00385">
    <property type="entry name" value="CYCLIN"/>
    <property type="match status" value="1"/>
</dbReference>
<dbReference type="PROSITE" id="PS00292">
    <property type="entry name" value="CYCLINS"/>
    <property type="match status" value="1"/>
</dbReference>
<dbReference type="GO" id="GO:0000278">
    <property type="term" value="P:mitotic cell cycle"/>
    <property type="evidence" value="ECO:0007669"/>
    <property type="project" value="UniProtKB-ARBA"/>
</dbReference>
<dbReference type="FunFam" id="1.10.472.10:FF:000003">
    <property type="entry name" value="G1/S-specific cyclin-D2"/>
    <property type="match status" value="1"/>
</dbReference>
<evidence type="ECO:0000256" key="4">
    <source>
        <dbReference type="RuleBase" id="RU000383"/>
    </source>
</evidence>
<evidence type="ECO:0000313" key="7">
    <source>
        <dbReference type="EMBL" id="KAF0309991.1"/>
    </source>
</evidence>
<dbReference type="SMART" id="SM01332">
    <property type="entry name" value="Cyclin_C"/>
    <property type="match status" value="1"/>
</dbReference>
<dbReference type="PANTHER" id="PTHR10177">
    <property type="entry name" value="CYCLINS"/>
    <property type="match status" value="1"/>
</dbReference>
<keyword evidence="1" id="KW-0132">Cell division</keyword>
<feature type="domain" description="Cyclin C-terminal" evidence="6">
    <location>
        <begin position="170"/>
        <end position="291"/>
    </location>
</feature>
<organism evidence="7 8">
    <name type="scientific">Amphibalanus amphitrite</name>
    <name type="common">Striped barnacle</name>
    <name type="synonym">Balanus amphitrite</name>
    <dbReference type="NCBI Taxonomy" id="1232801"/>
    <lineage>
        <taxon>Eukaryota</taxon>
        <taxon>Metazoa</taxon>
        <taxon>Ecdysozoa</taxon>
        <taxon>Arthropoda</taxon>
        <taxon>Crustacea</taxon>
        <taxon>Multicrustacea</taxon>
        <taxon>Cirripedia</taxon>
        <taxon>Thoracica</taxon>
        <taxon>Thoracicalcarea</taxon>
        <taxon>Balanomorpha</taxon>
        <taxon>Balanoidea</taxon>
        <taxon>Balanidae</taxon>
        <taxon>Amphibalaninae</taxon>
        <taxon>Amphibalanus</taxon>
    </lineage>
</organism>
<dbReference type="Pfam" id="PF00134">
    <property type="entry name" value="Cyclin_N"/>
    <property type="match status" value="1"/>
</dbReference>
<evidence type="ECO:0000256" key="1">
    <source>
        <dbReference type="ARBA" id="ARBA00022618"/>
    </source>
</evidence>
<reference evidence="7 8" key="1">
    <citation type="submission" date="2019-07" db="EMBL/GenBank/DDBJ databases">
        <title>Draft genome assembly of a fouling barnacle, Amphibalanus amphitrite (Darwin, 1854): The first reference genome for Thecostraca.</title>
        <authorList>
            <person name="Kim W."/>
        </authorList>
    </citation>
    <scope>NUCLEOTIDE SEQUENCE [LARGE SCALE GENOMIC DNA]</scope>
    <source>
        <strain evidence="7">SNU_AA5</strain>
        <tissue evidence="7">Soma without cirri and trophi</tissue>
    </source>
</reference>
<dbReference type="Gene3D" id="1.10.472.10">
    <property type="entry name" value="Cyclin-like"/>
    <property type="match status" value="2"/>
</dbReference>
<evidence type="ECO:0000259" key="6">
    <source>
        <dbReference type="SMART" id="SM01332"/>
    </source>
</evidence>
<dbReference type="Proteomes" id="UP000440578">
    <property type="component" value="Unassembled WGS sequence"/>
</dbReference>
<evidence type="ECO:0000256" key="2">
    <source>
        <dbReference type="ARBA" id="ARBA00023127"/>
    </source>
</evidence>
<accession>A0A6A4X6H3</accession>
<dbReference type="InterPro" id="IPR048258">
    <property type="entry name" value="Cyclins_cyclin-box"/>
</dbReference>
<dbReference type="InterPro" id="IPR004367">
    <property type="entry name" value="Cyclin_C-dom"/>
</dbReference>
<keyword evidence="8" id="KW-1185">Reference proteome</keyword>
<dbReference type="CDD" id="cd20515">
    <property type="entry name" value="CYCLIN_CCND_rpt1"/>
    <property type="match status" value="1"/>
</dbReference>
<dbReference type="InterPro" id="IPR036915">
    <property type="entry name" value="Cyclin-like_sf"/>
</dbReference>
<keyword evidence="2 4" id="KW-0195">Cyclin</keyword>
<comment type="similarity">
    <text evidence="4">Belongs to the cyclin family.</text>
</comment>
<dbReference type="EMBL" id="VIIS01000355">
    <property type="protein sequence ID" value="KAF0309991.1"/>
    <property type="molecule type" value="Genomic_DNA"/>
</dbReference>
<evidence type="ECO:0000313" key="8">
    <source>
        <dbReference type="Proteomes" id="UP000440578"/>
    </source>
</evidence>
<evidence type="ECO:0000256" key="3">
    <source>
        <dbReference type="ARBA" id="ARBA00023306"/>
    </source>
</evidence>
<protein>
    <submittedName>
        <fullName evidence="7">G1/S-specific cyclin-D3</fullName>
    </submittedName>
</protein>
<dbReference type="AlphaFoldDB" id="A0A6A4X6H3"/>
<dbReference type="CDD" id="cd20516">
    <property type="entry name" value="CYCLIN_CCND_rpt2"/>
    <property type="match status" value="1"/>
</dbReference>
<dbReference type="InterPro" id="IPR013763">
    <property type="entry name" value="Cyclin-like_dom"/>
</dbReference>
<feature type="domain" description="Cyclin-like" evidence="5">
    <location>
        <begin position="77"/>
        <end position="161"/>
    </location>
</feature>
<name>A0A6A4X6H3_AMPAM</name>
<evidence type="ECO:0000259" key="5">
    <source>
        <dbReference type="SMART" id="SM00385"/>
    </source>
</evidence>
<dbReference type="GO" id="GO:0051301">
    <property type="term" value="P:cell division"/>
    <property type="evidence" value="ECO:0007669"/>
    <property type="project" value="UniProtKB-KW"/>
</dbReference>